<comment type="subcellular location">
    <subcellularLocation>
        <location evidence="2">Cytoplasm</location>
    </subcellularLocation>
</comment>
<dbReference type="PIRSF" id="PIRSF000443">
    <property type="entry name" value="Homoser_Ac_trans"/>
    <property type="match status" value="1"/>
</dbReference>
<comment type="function">
    <text evidence="2">Transfers an acetyl group from acetyl-CoA to L-homoserine, forming acetyl-L-homoserine.</text>
</comment>
<comment type="subunit">
    <text evidence="2">Homodimer.</text>
</comment>
<feature type="active site" evidence="2">
    <location>
        <position position="306"/>
    </location>
</feature>
<keyword evidence="1 2" id="KW-0808">Transferase</keyword>
<comment type="caution">
    <text evidence="2">Lacks conserved residue(s) required for the propagation of feature annotation.</text>
</comment>
<keyword evidence="2" id="KW-0963">Cytoplasm</keyword>
<feature type="binding site" evidence="2">
    <location>
        <position position="216"/>
    </location>
    <ligand>
        <name>substrate</name>
    </ligand>
</feature>
<comment type="pathway">
    <text evidence="2">Amino-acid biosynthesis; L-methionine biosynthesis via de novo pathway; O-acetyl-L-homoserine from L-homoserine: step 1/1.</text>
</comment>
<dbReference type="Gene3D" id="3.40.50.1820">
    <property type="entry name" value="alpha/beta hydrolase"/>
    <property type="match status" value="1"/>
</dbReference>
<dbReference type="InterPro" id="IPR008220">
    <property type="entry name" value="HAT_MetX-like"/>
</dbReference>
<sequence>MNLKSSVQAPDVTIRKVKIGSILLESGKQLDDVELAYESAGSTTGPVILVCHALTGSQYAVGTEKEPGWWAGLIGSGQYVDTSRYRVLTFNVLGGCSGSTGPRSVCKKSGQTYRADFPHISVRDMVRAQKKALEVLGISELFAVMGGSLGGMQVFEWGVMYPSFMKKLFVFASSPYLSDYGIAFNRIGITAICNDPAFNGGDYTEGAVLKGLEIARMAGLVTYRTPALFDGRFRREEADDGERPYYQVESYLNYQGEKLAKRFDANSYLSLLYAMNAHDIGAGRGGWEQASNTIQAEFYAFGFEGDLLYDPDVLRACASTVKSGHYFHVETLFGHDGFLTEYDRWGGYVSEALEN</sequence>
<dbReference type="NCBIfam" id="NF001209">
    <property type="entry name" value="PRK00175.1"/>
    <property type="match status" value="1"/>
</dbReference>
<name>A0ABW2NLC0_9BACL</name>
<dbReference type="EMBL" id="JBHTCP010000002">
    <property type="protein sequence ID" value="MFC7370215.1"/>
    <property type="molecule type" value="Genomic_DNA"/>
</dbReference>
<proteinExistence type="inferred from homology"/>
<protein>
    <recommendedName>
        <fullName evidence="2">Homoserine O-acetyltransferase</fullName>
        <shortName evidence="2">HAT</shortName>
        <ecNumber evidence="2">2.3.1.31</ecNumber>
    </recommendedName>
    <alternativeName>
        <fullName evidence="2">Homoserine transacetylase</fullName>
        <shortName evidence="2">HTA</shortName>
    </alternativeName>
</protein>
<dbReference type="InterPro" id="IPR000073">
    <property type="entry name" value="AB_hydrolase_1"/>
</dbReference>
<gene>
    <name evidence="2" type="primary">metXA</name>
    <name evidence="4" type="ORF">ACFQPF_00805</name>
</gene>
<feature type="active site" description="Nucleophile" evidence="2">
    <location>
        <position position="148"/>
    </location>
</feature>
<dbReference type="EC" id="2.3.1.31" evidence="2"/>
<organism evidence="4 5">
    <name type="scientific">Fictibacillus iocasae</name>
    <dbReference type="NCBI Taxonomy" id="2715437"/>
    <lineage>
        <taxon>Bacteria</taxon>
        <taxon>Bacillati</taxon>
        <taxon>Bacillota</taxon>
        <taxon>Bacilli</taxon>
        <taxon>Bacillales</taxon>
        <taxon>Fictibacillaceae</taxon>
        <taxon>Fictibacillus</taxon>
    </lineage>
</organism>
<accession>A0ABW2NLC0</accession>
<dbReference type="RefSeq" id="WP_379745054.1">
    <property type="nucleotide sequence ID" value="NZ_JBHTCP010000002.1"/>
</dbReference>
<dbReference type="InterPro" id="IPR029058">
    <property type="entry name" value="AB_hydrolase_fold"/>
</dbReference>
<dbReference type="NCBIfam" id="TIGR01392">
    <property type="entry name" value="homoserO_Ac_trn"/>
    <property type="match status" value="1"/>
</dbReference>
<feature type="domain" description="AB hydrolase-1" evidence="3">
    <location>
        <begin position="46"/>
        <end position="341"/>
    </location>
</feature>
<dbReference type="SUPFAM" id="SSF53474">
    <property type="entry name" value="alpha/beta-Hydrolases"/>
    <property type="match status" value="1"/>
</dbReference>
<dbReference type="HAMAP" id="MF_00296">
    <property type="entry name" value="MetX_acyltransf"/>
    <property type="match status" value="1"/>
</dbReference>
<dbReference type="PANTHER" id="PTHR32268">
    <property type="entry name" value="HOMOSERINE O-ACETYLTRANSFERASE"/>
    <property type="match status" value="1"/>
</dbReference>
<reference evidence="5" key="1">
    <citation type="journal article" date="2019" name="Int. J. Syst. Evol. Microbiol.">
        <title>The Global Catalogue of Microorganisms (GCM) 10K type strain sequencing project: providing services to taxonomists for standard genome sequencing and annotation.</title>
        <authorList>
            <consortium name="The Broad Institute Genomics Platform"/>
            <consortium name="The Broad Institute Genome Sequencing Center for Infectious Disease"/>
            <person name="Wu L."/>
            <person name="Ma J."/>
        </authorList>
    </citation>
    <scope>NUCLEOTIDE SEQUENCE [LARGE SCALE GENOMIC DNA]</scope>
    <source>
        <strain evidence="5">NBRC 106396</strain>
    </source>
</reference>
<keyword evidence="2 4" id="KW-0012">Acyltransferase</keyword>
<evidence type="ECO:0000313" key="5">
    <source>
        <dbReference type="Proteomes" id="UP001596549"/>
    </source>
</evidence>
<keyword evidence="5" id="KW-1185">Reference proteome</keyword>
<evidence type="ECO:0000256" key="2">
    <source>
        <dbReference type="HAMAP-Rule" id="MF_00296"/>
    </source>
</evidence>
<keyword evidence="2" id="KW-0028">Amino-acid biosynthesis</keyword>
<dbReference type="PANTHER" id="PTHR32268:SF11">
    <property type="entry name" value="HOMOSERINE O-ACETYLTRANSFERASE"/>
    <property type="match status" value="1"/>
</dbReference>
<comment type="catalytic activity">
    <reaction evidence="2">
        <text>L-homoserine + acetyl-CoA = O-acetyl-L-homoserine + CoA</text>
        <dbReference type="Rhea" id="RHEA:13701"/>
        <dbReference type="ChEBI" id="CHEBI:57287"/>
        <dbReference type="ChEBI" id="CHEBI:57288"/>
        <dbReference type="ChEBI" id="CHEBI:57476"/>
        <dbReference type="ChEBI" id="CHEBI:57716"/>
        <dbReference type="EC" id="2.3.1.31"/>
    </reaction>
</comment>
<dbReference type="Proteomes" id="UP001596549">
    <property type="component" value="Unassembled WGS sequence"/>
</dbReference>
<feature type="binding site" evidence="2">
    <location>
        <position position="336"/>
    </location>
    <ligand>
        <name>substrate</name>
    </ligand>
</feature>
<evidence type="ECO:0000256" key="1">
    <source>
        <dbReference type="ARBA" id="ARBA00022679"/>
    </source>
</evidence>
<dbReference type="GO" id="GO:0004414">
    <property type="term" value="F:homoserine O-acetyltransferase activity"/>
    <property type="evidence" value="ECO:0007669"/>
    <property type="project" value="UniProtKB-EC"/>
</dbReference>
<evidence type="ECO:0000313" key="4">
    <source>
        <dbReference type="EMBL" id="MFC7370215.1"/>
    </source>
</evidence>
<comment type="similarity">
    <text evidence="2">Belongs to the AB hydrolase superfamily. MetX family.</text>
</comment>
<feature type="active site" evidence="2">
    <location>
        <position position="335"/>
    </location>
</feature>
<keyword evidence="2" id="KW-0486">Methionine biosynthesis</keyword>
<dbReference type="Pfam" id="PF00561">
    <property type="entry name" value="Abhydrolase_1"/>
    <property type="match status" value="1"/>
</dbReference>
<comment type="caution">
    <text evidence="4">The sequence shown here is derived from an EMBL/GenBank/DDBJ whole genome shotgun (WGS) entry which is preliminary data.</text>
</comment>
<evidence type="ECO:0000259" key="3">
    <source>
        <dbReference type="Pfam" id="PF00561"/>
    </source>
</evidence>